<proteinExistence type="predicted"/>
<dbReference type="GO" id="GO:0016787">
    <property type="term" value="F:hydrolase activity"/>
    <property type="evidence" value="ECO:0007669"/>
    <property type="project" value="UniProtKB-KW"/>
</dbReference>
<comment type="caution">
    <text evidence="2">The sequence shown here is derived from an EMBL/GenBank/DDBJ whole genome shotgun (WGS) entry which is preliminary data.</text>
</comment>
<evidence type="ECO:0000313" key="2">
    <source>
        <dbReference type="EMBL" id="RJF71333.1"/>
    </source>
</evidence>
<feature type="domain" description="AB hydrolase-1" evidence="1">
    <location>
        <begin position="167"/>
        <end position="525"/>
    </location>
</feature>
<dbReference type="InterPro" id="IPR050471">
    <property type="entry name" value="AB_hydrolase"/>
</dbReference>
<accession>A0A418V5E7</accession>
<evidence type="ECO:0000259" key="1">
    <source>
        <dbReference type="Pfam" id="PF00561"/>
    </source>
</evidence>
<dbReference type="Gene3D" id="3.40.50.1820">
    <property type="entry name" value="alpha/beta hydrolase"/>
    <property type="match status" value="1"/>
</dbReference>
<dbReference type="SUPFAM" id="SSF53474">
    <property type="entry name" value="alpha/beta-Hydrolases"/>
    <property type="match status" value="1"/>
</dbReference>
<dbReference type="InterPro" id="IPR029058">
    <property type="entry name" value="AB_hydrolase_fold"/>
</dbReference>
<dbReference type="PANTHER" id="PTHR43433">
    <property type="entry name" value="HYDROLASE, ALPHA/BETA FOLD FAMILY PROTEIN"/>
    <property type="match status" value="1"/>
</dbReference>
<keyword evidence="2" id="KW-0378">Hydrolase</keyword>
<keyword evidence="3" id="KW-1185">Reference proteome</keyword>
<reference evidence="2 3" key="1">
    <citation type="submission" date="2018-09" db="EMBL/GenBank/DDBJ databases">
        <authorList>
            <person name="Zhu H."/>
        </authorList>
    </citation>
    <scope>NUCLEOTIDE SEQUENCE [LARGE SCALE GENOMIC DNA]</scope>
    <source>
        <strain evidence="2 3">K2S05-167</strain>
    </source>
</reference>
<dbReference type="InterPro" id="IPR000073">
    <property type="entry name" value="AB_hydrolase_1"/>
</dbReference>
<dbReference type="AlphaFoldDB" id="A0A418V5E7"/>
<dbReference type="Proteomes" id="UP000286287">
    <property type="component" value="Unassembled WGS sequence"/>
</dbReference>
<gene>
    <name evidence="2" type="ORF">D3875_06835</name>
</gene>
<protein>
    <submittedName>
        <fullName evidence="2">Alpha/beta fold hydrolase</fullName>
    </submittedName>
</protein>
<evidence type="ECO:0000313" key="3">
    <source>
        <dbReference type="Proteomes" id="UP000286287"/>
    </source>
</evidence>
<organism evidence="2 3">
    <name type="scientific">Deinococcus cavernae</name>
    <dbReference type="NCBI Taxonomy" id="2320857"/>
    <lineage>
        <taxon>Bacteria</taxon>
        <taxon>Thermotogati</taxon>
        <taxon>Deinococcota</taxon>
        <taxon>Deinococci</taxon>
        <taxon>Deinococcales</taxon>
        <taxon>Deinococcaceae</taxon>
        <taxon>Deinococcus</taxon>
    </lineage>
</organism>
<sequence length="559" mass="60238">MGALNVHAEGNGRLGHRARFTHQQVQQGPQLHREQQFGLWGRSDVSGRHAVQVSRSWHRAGMTLQDALTGTAPISGWFFKSLPNHTTSVSMPLKVALGSGALLLGLFLTACMREQLFRPCPFGLPRGAVRACGKIQVSKQYAQPQGAALPLAFAVLPGRSKSAVATVVIPGGPGGRTGGWPRRLDRLFRESGRRPLHDLIFYDQRGVGESREGPQTTCHIRLLTAELAPQEFEGQVRDCLNAMKANGNDPATLNTRSNAEDIVSLARALGYQQVNLYGLSYGTRTAQEVVKRHPEFVRSLVLDGVVDPAVNPFVTQPQHFQKTLSRFGQACAAADRCPAGDYPTRIQQAANELGALNLTFPGEVLDVQRPLPLKGSVLLSALWDTGYSPRDMQAIDEMLRSGPAKDSATLDSLVESAANEGGNTVDPGVYAAVSCQDTRLPEQGIQSGLLPVFQHRAAATVAIYRLCRDLGLGAPADAQAPIRAKVPTLLLSGRYDSVTPPETAQAVAARFSPSTHVIFEQGGHTNGKSECGLQLLLGFLDDPSRPPETQCAARPYSFQ</sequence>
<dbReference type="Pfam" id="PF00561">
    <property type="entry name" value="Abhydrolase_1"/>
    <property type="match status" value="1"/>
</dbReference>
<name>A0A418V5E7_9DEIO</name>
<dbReference type="PANTHER" id="PTHR43433:SF1">
    <property type="entry name" value="BLL5160 PROTEIN"/>
    <property type="match status" value="1"/>
</dbReference>
<dbReference type="EMBL" id="QYUJ01000014">
    <property type="protein sequence ID" value="RJF71333.1"/>
    <property type="molecule type" value="Genomic_DNA"/>
</dbReference>